<dbReference type="EMBL" id="JAHQIW010000369">
    <property type="protein sequence ID" value="KAJ1347713.1"/>
    <property type="molecule type" value="Genomic_DNA"/>
</dbReference>
<protein>
    <submittedName>
        <fullName evidence="1">Uncharacterized protein</fullName>
    </submittedName>
</protein>
<reference evidence="1" key="1">
    <citation type="submission" date="2021-06" db="EMBL/GenBank/DDBJ databases">
        <title>Parelaphostrongylus tenuis whole genome reference sequence.</title>
        <authorList>
            <person name="Garwood T.J."/>
            <person name="Larsen P.A."/>
            <person name="Fountain-Jones N.M."/>
            <person name="Garbe J.R."/>
            <person name="Macchietto M.G."/>
            <person name="Kania S.A."/>
            <person name="Gerhold R.W."/>
            <person name="Richards J.E."/>
            <person name="Wolf T.M."/>
        </authorList>
    </citation>
    <scope>NUCLEOTIDE SEQUENCE</scope>
    <source>
        <strain evidence="1">MNPRO001-30</strain>
        <tissue evidence="1">Meninges</tissue>
    </source>
</reference>
<organism evidence="1 2">
    <name type="scientific">Parelaphostrongylus tenuis</name>
    <name type="common">Meningeal worm</name>
    <dbReference type="NCBI Taxonomy" id="148309"/>
    <lineage>
        <taxon>Eukaryota</taxon>
        <taxon>Metazoa</taxon>
        <taxon>Ecdysozoa</taxon>
        <taxon>Nematoda</taxon>
        <taxon>Chromadorea</taxon>
        <taxon>Rhabditida</taxon>
        <taxon>Rhabditina</taxon>
        <taxon>Rhabditomorpha</taxon>
        <taxon>Strongyloidea</taxon>
        <taxon>Metastrongylidae</taxon>
        <taxon>Parelaphostrongylus</taxon>
    </lineage>
</organism>
<dbReference type="Proteomes" id="UP001196413">
    <property type="component" value="Unassembled WGS sequence"/>
</dbReference>
<proteinExistence type="predicted"/>
<sequence>MQTFCHCGFRPTILKKLKLIMAIAEWFGFDTRLGVIRRIRARAPCATQLLRHVDFCDPKLEHN</sequence>
<name>A0AAD5QD92_PARTN</name>
<dbReference type="AlphaFoldDB" id="A0AAD5QD92"/>
<evidence type="ECO:0000313" key="1">
    <source>
        <dbReference type="EMBL" id="KAJ1347713.1"/>
    </source>
</evidence>
<comment type="caution">
    <text evidence="1">The sequence shown here is derived from an EMBL/GenBank/DDBJ whole genome shotgun (WGS) entry which is preliminary data.</text>
</comment>
<gene>
    <name evidence="1" type="ORF">KIN20_002845</name>
</gene>
<accession>A0AAD5QD92</accession>
<evidence type="ECO:0000313" key="2">
    <source>
        <dbReference type="Proteomes" id="UP001196413"/>
    </source>
</evidence>
<keyword evidence="2" id="KW-1185">Reference proteome</keyword>